<gene>
    <name evidence="1" type="ORF">NC653_029065</name>
</gene>
<reference evidence="1" key="1">
    <citation type="journal article" date="2023" name="Mol. Ecol. Resour.">
        <title>Chromosome-level genome assembly of a triploid poplar Populus alba 'Berolinensis'.</title>
        <authorList>
            <person name="Chen S."/>
            <person name="Yu Y."/>
            <person name="Wang X."/>
            <person name="Wang S."/>
            <person name="Zhang T."/>
            <person name="Zhou Y."/>
            <person name="He R."/>
            <person name="Meng N."/>
            <person name="Wang Y."/>
            <person name="Liu W."/>
            <person name="Liu Z."/>
            <person name="Liu J."/>
            <person name="Guo Q."/>
            <person name="Huang H."/>
            <person name="Sederoff R.R."/>
            <person name="Wang G."/>
            <person name="Qu G."/>
            <person name="Chen S."/>
        </authorList>
    </citation>
    <scope>NUCLEOTIDE SEQUENCE</scope>
    <source>
        <strain evidence="1">SC-2020</strain>
    </source>
</reference>
<organism evidence="1 2">
    <name type="scientific">Populus alba x Populus x berolinensis</name>
    <dbReference type="NCBI Taxonomy" id="444605"/>
    <lineage>
        <taxon>Eukaryota</taxon>
        <taxon>Viridiplantae</taxon>
        <taxon>Streptophyta</taxon>
        <taxon>Embryophyta</taxon>
        <taxon>Tracheophyta</taxon>
        <taxon>Spermatophyta</taxon>
        <taxon>Magnoliopsida</taxon>
        <taxon>eudicotyledons</taxon>
        <taxon>Gunneridae</taxon>
        <taxon>Pentapetalae</taxon>
        <taxon>rosids</taxon>
        <taxon>fabids</taxon>
        <taxon>Malpighiales</taxon>
        <taxon>Salicaceae</taxon>
        <taxon>Saliceae</taxon>
        <taxon>Populus</taxon>
    </lineage>
</organism>
<proteinExistence type="predicted"/>
<dbReference type="Proteomes" id="UP001164929">
    <property type="component" value="Chromosome 12"/>
</dbReference>
<name>A0AAD6Q407_9ROSI</name>
<keyword evidence="2" id="KW-1185">Reference proteome</keyword>
<accession>A0AAD6Q407</accession>
<sequence>MEQILSRIKLWTLASLTYTGRVQLIKLALLFIQLFFLRLIQNDSREIPPSVETAFAQRNLDSRTMEAFACFPSPGHLPDPIVVQNPSQPRIRQDEEIYLDQKDSSTEQISVVID</sequence>
<comment type="caution">
    <text evidence="1">The sequence shown here is derived from an EMBL/GenBank/DDBJ whole genome shotgun (WGS) entry which is preliminary data.</text>
</comment>
<dbReference type="EMBL" id="JAQIZT010000012">
    <property type="protein sequence ID" value="KAJ6977060.1"/>
    <property type="molecule type" value="Genomic_DNA"/>
</dbReference>
<dbReference type="AlphaFoldDB" id="A0AAD6Q407"/>
<protein>
    <submittedName>
        <fullName evidence="1">Uncharacterized protein</fullName>
    </submittedName>
</protein>
<evidence type="ECO:0000313" key="2">
    <source>
        <dbReference type="Proteomes" id="UP001164929"/>
    </source>
</evidence>
<evidence type="ECO:0000313" key="1">
    <source>
        <dbReference type="EMBL" id="KAJ6977060.1"/>
    </source>
</evidence>